<dbReference type="Gene3D" id="3.30.750.170">
    <property type="match status" value="1"/>
</dbReference>
<dbReference type="PROSITE" id="PS51257">
    <property type="entry name" value="PROKAR_LIPOPROTEIN"/>
    <property type="match status" value="1"/>
</dbReference>
<dbReference type="OrthoDB" id="7168509at2"/>
<dbReference type="InterPro" id="IPR036034">
    <property type="entry name" value="PDZ_sf"/>
</dbReference>
<dbReference type="InterPro" id="IPR029045">
    <property type="entry name" value="ClpP/crotonase-like_dom_sf"/>
</dbReference>
<dbReference type="SUPFAM" id="SSF52096">
    <property type="entry name" value="ClpP/crotonase"/>
    <property type="match status" value="1"/>
</dbReference>
<evidence type="ECO:0000259" key="2">
    <source>
        <dbReference type="Pfam" id="PF03572"/>
    </source>
</evidence>
<dbReference type="CDD" id="cd07561">
    <property type="entry name" value="Peptidase_S41_CPP_like"/>
    <property type="match status" value="1"/>
</dbReference>
<dbReference type="Gene3D" id="3.90.226.10">
    <property type="entry name" value="2-enoyl-CoA Hydratase, Chain A, domain 1"/>
    <property type="match status" value="1"/>
</dbReference>
<feature type="signal peptide" evidence="1">
    <location>
        <begin position="1"/>
        <end position="19"/>
    </location>
</feature>
<dbReference type="PANTHER" id="PTHR32060">
    <property type="entry name" value="TAIL-SPECIFIC PROTEASE"/>
    <property type="match status" value="1"/>
</dbReference>
<evidence type="ECO:0000256" key="1">
    <source>
        <dbReference type="SAM" id="SignalP"/>
    </source>
</evidence>
<dbReference type="GO" id="GO:0007165">
    <property type="term" value="P:signal transduction"/>
    <property type="evidence" value="ECO:0007669"/>
    <property type="project" value="TreeGrafter"/>
</dbReference>
<dbReference type="PANTHER" id="PTHR32060:SF30">
    <property type="entry name" value="CARBOXY-TERMINAL PROCESSING PROTEASE CTPA"/>
    <property type="match status" value="1"/>
</dbReference>
<evidence type="ECO:0000313" key="4">
    <source>
        <dbReference type="EMBL" id="PQJ14806.1"/>
    </source>
</evidence>
<feature type="domain" description="Peptidase S41 N-terminal" evidence="3">
    <location>
        <begin position="32"/>
        <end position="90"/>
    </location>
</feature>
<accession>A0A2S7T5T1</accession>
<gene>
    <name evidence="4" type="ORF">BST99_02820</name>
</gene>
<dbReference type="InterPro" id="IPR005151">
    <property type="entry name" value="Tail-specific_protease"/>
</dbReference>
<dbReference type="GO" id="GO:0008236">
    <property type="term" value="F:serine-type peptidase activity"/>
    <property type="evidence" value="ECO:0007669"/>
    <property type="project" value="InterPro"/>
</dbReference>
<keyword evidence="5" id="KW-1185">Reference proteome</keyword>
<dbReference type="GO" id="GO:0030288">
    <property type="term" value="C:outer membrane-bounded periplasmic space"/>
    <property type="evidence" value="ECO:0007669"/>
    <property type="project" value="TreeGrafter"/>
</dbReference>
<evidence type="ECO:0000259" key="3">
    <source>
        <dbReference type="Pfam" id="PF18294"/>
    </source>
</evidence>
<name>A0A2S7T5T1_9FLAO</name>
<dbReference type="AlphaFoldDB" id="A0A2S7T5T1"/>
<organism evidence="4 5">
    <name type="scientific">Aureicoccus marinus</name>
    <dbReference type="NCBI Taxonomy" id="754435"/>
    <lineage>
        <taxon>Bacteria</taxon>
        <taxon>Pseudomonadati</taxon>
        <taxon>Bacteroidota</taxon>
        <taxon>Flavobacteriia</taxon>
        <taxon>Flavobacteriales</taxon>
        <taxon>Flavobacteriaceae</taxon>
        <taxon>Aureicoccus</taxon>
    </lineage>
</organism>
<feature type="domain" description="Tail specific protease" evidence="2">
    <location>
        <begin position="216"/>
        <end position="359"/>
    </location>
</feature>
<keyword evidence="4" id="KW-0378">Hydrolase</keyword>
<dbReference type="EMBL" id="MQVX01000001">
    <property type="protein sequence ID" value="PQJ14806.1"/>
    <property type="molecule type" value="Genomic_DNA"/>
</dbReference>
<comment type="caution">
    <text evidence="4">The sequence shown here is derived from an EMBL/GenBank/DDBJ whole genome shotgun (WGS) entry which is preliminary data.</text>
</comment>
<keyword evidence="4" id="KW-0645">Protease</keyword>
<sequence length="486" mass="54157">MKKSFYSLFAALLFLTACSNDSEIVVPEDVTVQDFMWRSMNFWYFWQGEVPVLADSQLDNADSYTSLLQSRATPEDFFESIQFSEDRFSFLRSDYTTLVNNLNGVSRSNGLEFGLVQFANSQELFGYVRYIIPNSDASTKDITRGELFTGVNGQTLTLSNYISLLFGSDATYTLNMADIDGTTITPNGKEVTLTKEEGLLENPIFIAQTLEVSGQKIGYLMYNGFRRDFNEQLNSAFGQFAADGVTDLVLDLRYNGGGSVNTSRLMASMIYGTNTNDLYLRQRWNDKIQGLFNSAQLEDYFARFVDEEETIAINTLNLNRVFVIGTNSTASASELIMNGLDPYIDVILIGETTRGKNEFSITLVDDPGNSYIYDSDRESNINPDNSYGLQPLVGRNENAVGFSDYTAGFTPDIALSEDISNLGVLGQSDEPLLARALQEITGLSTKRSFEVLLPAKVMGESGQNTPLFQKSVLDKRIRVPQLELQP</sequence>
<reference evidence="5" key="1">
    <citation type="submission" date="2016-11" db="EMBL/GenBank/DDBJ databases">
        <title>Trade-off between light-utilization and light-protection in marine flavobacteria.</title>
        <authorList>
            <person name="Kumagai Y."/>
            <person name="Yoshizawa S."/>
            <person name="Kogure K."/>
        </authorList>
    </citation>
    <scope>NUCLEOTIDE SEQUENCE [LARGE SCALE GENOMIC DNA]</scope>
    <source>
        <strain evidence="5">SG-18</strain>
    </source>
</reference>
<dbReference type="Pfam" id="PF03572">
    <property type="entry name" value="Peptidase_S41"/>
    <property type="match status" value="1"/>
</dbReference>
<proteinExistence type="predicted"/>
<dbReference type="Pfam" id="PF18294">
    <property type="entry name" value="Pept_S41_N"/>
    <property type="match status" value="1"/>
</dbReference>
<evidence type="ECO:0000313" key="5">
    <source>
        <dbReference type="Proteomes" id="UP000239366"/>
    </source>
</evidence>
<dbReference type="Gene3D" id="2.30.42.10">
    <property type="match status" value="1"/>
</dbReference>
<dbReference type="Proteomes" id="UP000239366">
    <property type="component" value="Unassembled WGS sequence"/>
</dbReference>
<dbReference type="GO" id="GO:0006508">
    <property type="term" value="P:proteolysis"/>
    <property type="evidence" value="ECO:0007669"/>
    <property type="project" value="UniProtKB-KW"/>
</dbReference>
<feature type="chain" id="PRO_5015733108" evidence="1">
    <location>
        <begin position="20"/>
        <end position="486"/>
    </location>
</feature>
<dbReference type="RefSeq" id="WP_105000448.1">
    <property type="nucleotide sequence ID" value="NZ_MQVX01000001.1"/>
</dbReference>
<dbReference type="InterPro" id="IPR041613">
    <property type="entry name" value="Pept_S41_N"/>
</dbReference>
<keyword evidence="1" id="KW-0732">Signal</keyword>
<dbReference type="GO" id="GO:0004175">
    <property type="term" value="F:endopeptidase activity"/>
    <property type="evidence" value="ECO:0007669"/>
    <property type="project" value="TreeGrafter"/>
</dbReference>
<protein>
    <submittedName>
        <fullName evidence="4">Carboxyl-terminal protease</fullName>
    </submittedName>
</protein>